<dbReference type="RefSeq" id="WP_282587777.1">
    <property type="nucleotide sequence ID" value="NZ_JAMOIM010000025.1"/>
</dbReference>
<evidence type="ECO:0000256" key="2">
    <source>
        <dbReference type="SAM" id="MobiDB-lite"/>
    </source>
</evidence>
<proteinExistence type="predicted"/>
<evidence type="ECO:0000256" key="1">
    <source>
        <dbReference type="SAM" id="Coils"/>
    </source>
</evidence>
<name>A0AA41Z225_9HYPH</name>
<dbReference type="EMBL" id="JAMOIM010000025">
    <property type="protein sequence ID" value="MCW6511400.1"/>
    <property type="molecule type" value="Genomic_DNA"/>
</dbReference>
<comment type="caution">
    <text evidence="3">The sequence shown here is derived from an EMBL/GenBank/DDBJ whole genome shotgun (WGS) entry which is preliminary data.</text>
</comment>
<organism evidence="3 4">
    <name type="scientific">Lichenifustis flavocetrariae</name>
    <dbReference type="NCBI Taxonomy" id="2949735"/>
    <lineage>
        <taxon>Bacteria</taxon>
        <taxon>Pseudomonadati</taxon>
        <taxon>Pseudomonadota</taxon>
        <taxon>Alphaproteobacteria</taxon>
        <taxon>Hyphomicrobiales</taxon>
        <taxon>Lichenihabitantaceae</taxon>
        <taxon>Lichenifustis</taxon>
    </lineage>
</organism>
<dbReference type="Proteomes" id="UP001165667">
    <property type="component" value="Unassembled WGS sequence"/>
</dbReference>
<keyword evidence="4" id="KW-1185">Reference proteome</keyword>
<gene>
    <name evidence="3" type="ORF">M8523_25795</name>
</gene>
<evidence type="ECO:0000313" key="4">
    <source>
        <dbReference type="Proteomes" id="UP001165667"/>
    </source>
</evidence>
<feature type="coiled-coil region" evidence="1">
    <location>
        <begin position="22"/>
        <end position="49"/>
    </location>
</feature>
<keyword evidence="1" id="KW-0175">Coiled coil</keyword>
<accession>A0AA41Z225</accession>
<evidence type="ECO:0000313" key="3">
    <source>
        <dbReference type="EMBL" id="MCW6511400.1"/>
    </source>
</evidence>
<feature type="region of interest" description="Disordered" evidence="2">
    <location>
        <begin position="1"/>
        <end position="20"/>
    </location>
</feature>
<protein>
    <submittedName>
        <fullName evidence="3">Uncharacterized protein</fullName>
    </submittedName>
</protein>
<dbReference type="AlphaFoldDB" id="A0AA41Z225"/>
<sequence length="99" mass="11307">MSIESAVANTADYVASQSDQKAARLHDQYQKVKLEAEKLLAERNLARRALQRRADFVVKVGADYQCPRCWIEREKRSPLRPLEGDIMACRECGIDIQVD</sequence>
<reference evidence="3" key="1">
    <citation type="submission" date="2022-05" db="EMBL/GenBank/DDBJ databases">
        <authorList>
            <person name="Pankratov T."/>
        </authorList>
    </citation>
    <scope>NUCLEOTIDE SEQUENCE</scope>
    <source>
        <strain evidence="3">BP6-180914</strain>
    </source>
</reference>